<proteinExistence type="predicted"/>
<evidence type="ECO:0000259" key="1">
    <source>
        <dbReference type="Pfam" id="PF22522"/>
    </source>
</evidence>
<dbReference type="Proteomes" id="UP000324758">
    <property type="component" value="Unassembled WGS sequence"/>
</dbReference>
<keyword evidence="3" id="KW-1185">Reference proteome</keyword>
<comment type="caution">
    <text evidence="2">The sequence shown here is derived from an EMBL/GenBank/DDBJ whole genome shotgun (WGS) entry which is preliminary data.</text>
</comment>
<dbReference type="InterPro" id="IPR054267">
    <property type="entry name" value="DUF6998"/>
</dbReference>
<feature type="domain" description="DUF6998" evidence="1">
    <location>
        <begin position="17"/>
        <end position="142"/>
    </location>
</feature>
<sequence>MITKEQRLEAMKGVLASLFASQRTLKSLAPNFRWAGLGNLLGDYGEFIAVEAYNLQQAPRGANGYDAVTPEGKKVQVKANYAASQIGFRGDADMLLCLKIDANGDWTEVYYGDFGLVKQAARYSARDNKHMVPISALQKIAKAGYVLPEVLPIAETATDVGEAI</sequence>
<protein>
    <recommendedName>
        <fullName evidence="1">DUF6998 domain-containing protein</fullName>
    </recommendedName>
</protein>
<reference evidence="2 3" key="1">
    <citation type="submission" date="2019-08" db="EMBL/GenBank/DDBJ databases">
        <title>Bradyrhizobium hipponensis sp. nov., a rhizobium isolated from a Lupinus angustifolius root nodule in Tunisia.</title>
        <authorList>
            <person name="Off K."/>
            <person name="Rejili M."/>
            <person name="Mars M."/>
            <person name="Brachmann A."/>
            <person name="Marin M."/>
        </authorList>
    </citation>
    <scope>NUCLEOTIDE SEQUENCE [LARGE SCALE GENOMIC DNA]</scope>
    <source>
        <strain evidence="2 3">CTAW71</strain>
    </source>
</reference>
<dbReference type="RefSeq" id="WP_148778622.1">
    <property type="nucleotide sequence ID" value="NZ_VSSS01000090.1"/>
</dbReference>
<accession>A0A5D3K649</accession>
<dbReference type="OrthoDB" id="8265099at2"/>
<dbReference type="Pfam" id="PF22522">
    <property type="entry name" value="DUF6998"/>
    <property type="match status" value="1"/>
</dbReference>
<organism evidence="2 3">
    <name type="scientific">Bradyrhizobium rifense</name>
    <dbReference type="NCBI Taxonomy" id="515499"/>
    <lineage>
        <taxon>Bacteria</taxon>
        <taxon>Pseudomonadati</taxon>
        <taxon>Pseudomonadota</taxon>
        <taxon>Alphaproteobacteria</taxon>
        <taxon>Hyphomicrobiales</taxon>
        <taxon>Nitrobacteraceae</taxon>
        <taxon>Bradyrhizobium</taxon>
    </lineage>
</organism>
<evidence type="ECO:0000313" key="3">
    <source>
        <dbReference type="Proteomes" id="UP000324758"/>
    </source>
</evidence>
<dbReference type="AlphaFoldDB" id="A0A5D3K649"/>
<name>A0A5D3K649_9BRAD</name>
<gene>
    <name evidence="2" type="ORF">FXB40_44790</name>
</gene>
<dbReference type="EMBL" id="VSSS01000090">
    <property type="protein sequence ID" value="TYL84520.1"/>
    <property type="molecule type" value="Genomic_DNA"/>
</dbReference>
<evidence type="ECO:0000313" key="2">
    <source>
        <dbReference type="EMBL" id="TYL84520.1"/>
    </source>
</evidence>